<proteinExistence type="predicted"/>
<accession>A0A067PPV4</accession>
<dbReference type="STRING" id="933084.A0A067PPV4"/>
<keyword evidence="4" id="KW-1185">Reference proteome</keyword>
<feature type="transmembrane region" description="Helical" evidence="2">
    <location>
        <begin position="40"/>
        <end position="64"/>
    </location>
</feature>
<name>A0A067PPV4_9AGAM</name>
<gene>
    <name evidence="3" type="ORF">JAAARDRAFT_39389</name>
</gene>
<organism evidence="3 4">
    <name type="scientific">Jaapia argillacea MUCL 33604</name>
    <dbReference type="NCBI Taxonomy" id="933084"/>
    <lineage>
        <taxon>Eukaryota</taxon>
        <taxon>Fungi</taxon>
        <taxon>Dikarya</taxon>
        <taxon>Basidiomycota</taxon>
        <taxon>Agaricomycotina</taxon>
        <taxon>Agaricomycetes</taxon>
        <taxon>Agaricomycetidae</taxon>
        <taxon>Jaapiales</taxon>
        <taxon>Jaapiaceae</taxon>
        <taxon>Jaapia</taxon>
    </lineage>
</organism>
<evidence type="ECO:0000313" key="3">
    <source>
        <dbReference type="EMBL" id="KDQ53327.1"/>
    </source>
</evidence>
<keyword evidence="2" id="KW-1133">Transmembrane helix</keyword>
<dbReference type="Proteomes" id="UP000027265">
    <property type="component" value="Unassembled WGS sequence"/>
</dbReference>
<dbReference type="AlphaFoldDB" id="A0A067PPV4"/>
<feature type="transmembrane region" description="Helical" evidence="2">
    <location>
        <begin position="166"/>
        <end position="184"/>
    </location>
</feature>
<reference evidence="4" key="1">
    <citation type="journal article" date="2014" name="Proc. Natl. Acad. Sci. U.S.A.">
        <title>Extensive sampling of basidiomycete genomes demonstrates inadequacy of the white-rot/brown-rot paradigm for wood decay fungi.</title>
        <authorList>
            <person name="Riley R."/>
            <person name="Salamov A.A."/>
            <person name="Brown D.W."/>
            <person name="Nagy L.G."/>
            <person name="Floudas D."/>
            <person name="Held B.W."/>
            <person name="Levasseur A."/>
            <person name="Lombard V."/>
            <person name="Morin E."/>
            <person name="Otillar R."/>
            <person name="Lindquist E.A."/>
            <person name="Sun H."/>
            <person name="LaButti K.M."/>
            <person name="Schmutz J."/>
            <person name="Jabbour D."/>
            <person name="Luo H."/>
            <person name="Baker S.E."/>
            <person name="Pisabarro A.G."/>
            <person name="Walton J.D."/>
            <person name="Blanchette R.A."/>
            <person name="Henrissat B."/>
            <person name="Martin F."/>
            <person name="Cullen D."/>
            <person name="Hibbett D.S."/>
            <person name="Grigoriev I.V."/>
        </authorList>
    </citation>
    <scope>NUCLEOTIDE SEQUENCE [LARGE SCALE GENOMIC DNA]</scope>
    <source>
        <strain evidence="4">MUCL 33604</strain>
    </source>
</reference>
<dbReference type="HOGENOM" id="CLU_016816_0_0_1"/>
<dbReference type="EMBL" id="KL197734">
    <property type="protein sequence ID" value="KDQ53327.1"/>
    <property type="molecule type" value="Genomic_DNA"/>
</dbReference>
<feature type="compositionally biased region" description="Polar residues" evidence="1">
    <location>
        <begin position="647"/>
        <end position="658"/>
    </location>
</feature>
<keyword evidence="2" id="KW-0812">Transmembrane</keyword>
<feature type="compositionally biased region" description="Polar residues" evidence="1">
    <location>
        <begin position="681"/>
        <end position="693"/>
    </location>
</feature>
<feature type="transmembrane region" description="Helical" evidence="2">
    <location>
        <begin position="86"/>
        <end position="105"/>
    </location>
</feature>
<evidence type="ECO:0000313" key="4">
    <source>
        <dbReference type="Proteomes" id="UP000027265"/>
    </source>
</evidence>
<dbReference type="InParanoid" id="A0A067PPV4"/>
<feature type="transmembrane region" description="Helical" evidence="2">
    <location>
        <begin position="559"/>
        <end position="582"/>
    </location>
</feature>
<sequence length="693" mass="75203">MSTNSRARPVLPSGLTSDRTLFDGDHNNTTYNNDRRKWNFYLLHIIGIVVMIIWPWIFLAAAMATEGGLAMHPMVGSIVNKNPNDTTWVVTNISNILAIIVTYFFSSSARTLASKWLTTESRRSDIWTLSFMSAAKSPSQSLSWLFSNKSWLLASYASRLRPASAVLLYFVLFLVVLSGFNALLTPHTITRTAKLTGSELDFTTTDSNCTFWLANNAPADDCNWLTYGGSSFTTCQGENQMVDVLESGRSNILSSVADSNNTVTFNQLGGIRFSGPVRGVLPIGPDGIAVLDSLSPSPLTDGTIKTALSYEYALSLQGLASNVSCIYDTETPIAFVSSATYPGVQGVSGTCPPGQDVLLGAQYPSFLGTSNNFLGFYACNSSSTNSGASYNLYFRGEGNYNGTIGNTTCQVSSAHHAVYDVQFVSQTGLFASRGSNSPPPNGNNKIVIDSAVRAMGELVWNAQWLEFNSVAESIITFGVKDFGVERYAKDEKNLRLLEDMIQGVLEYEVTYGRLLYALYNTGPDMANDGVTAPPYCLRSINGSVSYDVTGWHMSWHNPLYLIPMTIVNLTSLAMLIAAGLFVGDWKKLPSFDPADPISVLIAASRGEVNVGPRPIDDPDDIRVSHLRIRFDESNGVERLWTVDEEAQGSTTNVSGNNSGEEKGAPVVGKQDMEDKRVSAASGESQEVQTAPQV</sequence>
<protein>
    <submittedName>
        <fullName evidence="3">Uncharacterized protein</fullName>
    </submittedName>
</protein>
<feature type="region of interest" description="Disordered" evidence="1">
    <location>
        <begin position="643"/>
        <end position="693"/>
    </location>
</feature>
<dbReference type="OrthoDB" id="2991366at2759"/>
<evidence type="ECO:0000256" key="2">
    <source>
        <dbReference type="SAM" id="Phobius"/>
    </source>
</evidence>
<evidence type="ECO:0000256" key="1">
    <source>
        <dbReference type="SAM" id="MobiDB-lite"/>
    </source>
</evidence>
<keyword evidence="2" id="KW-0472">Membrane</keyword>